<organism evidence="1 2">
    <name type="scientific">Candidatus Hakubella thermalkaliphila</name>
    <dbReference type="NCBI Taxonomy" id="2754717"/>
    <lineage>
        <taxon>Bacteria</taxon>
        <taxon>Bacillati</taxon>
        <taxon>Actinomycetota</taxon>
        <taxon>Actinomycetota incertae sedis</taxon>
        <taxon>Candidatus Hakubellales</taxon>
        <taxon>Candidatus Hakubellaceae</taxon>
        <taxon>Candidatus Hakubella</taxon>
    </lineage>
</organism>
<reference evidence="1 2" key="1">
    <citation type="journal article" date="2020" name="Front. Microbiol.">
        <title>Single-cell genomics of novel Actinobacteria with the Wood-Ljungdahl pathway discovered in a serpentinizing system.</title>
        <authorList>
            <person name="Merino N."/>
            <person name="Kawai M."/>
            <person name="Boyd E.S."/>
            <person name="Colman D.R."/>
            <person name="McGlynn S.E."/>
            <person name="Nealson K.H."/>
            <person name="Kurokawa K."/>
            <person name="Hongoh Y."/>
        </authorList>
    </citation>
    <scope>NUCLEOTIDE SEQUENCE [LARGE SCALE GENOMIC DNA]</scope>
    <source>
        <strain evidence="1 2">S42</strain>
    </source>
</reference>
<gene>
    <name evidence="1" type="ORF">HKBW3S42_01902</name>
</gene>
<sequence>GRRQWTVAARLLQGESVKGERGNIDPARARAGFQQEGLLHLLDINRFWSCWRQFPQSRGQCGNIEGMPQKCKYR</sequence>
<protein>
    <submittedName>
        <fullName evidence="1">Uncharacterized protein</fullName>
    </submittedName>
</protein>
<proteinExistence type="predicted"/>
<comment type="caution">
    <text evidence="1">The sequence shown here is derived from an EMBL/GenBank/DDBJ whole genome shotgun (WGS) entry which is preliminary data.</text>
</comment>
<dbReference type="Proteomes" id="UP000568877">
    <property type="component" value="Unassembled WGS sequence"/>
</dbReference>
<evidence type="ECO:0000313" key="1">
    <source>
        <dbReference type="EMBL" id="GFP33565.1"/>
    </source>
</evidence>
<dbReference type="AlphaFoldDB" id="A0A6V8PLM6"/>
<feature type="non-terminal residue" evidence="1">
    <location>
        <position position="1"/>
    </location>
</feature>
<name>A0A6V8PLM6_9ACTN</name>
<evidence type="ECO:0000313" key="2">
    <source>
        <dbReference type="Proteomes" id="UP000568877"/>
    </source>
</evidence>
<accession>A0A6V8PLM6</accession>
<dbReference type="EMBL" id="BLSA01000563">
    <property type="protein sequence ID" value="GFP33565.1"/>
    <property type="molecule type" value="Genomic_DNA"/>
</dbReference>